<dbReference type="Gene3D" id="2.40.50.140">
    <property type="entry name" value="Nucleic acid-binding proteins"/>
    <property type="match status" value="1"/>
</dbReference>
<dbReference type="GO" id="GO:0005524">
    <property type="term" value="F:ATP binding"/>
    <property type="evidence" value="ECO:0007669"/>
    <property type="project" value="UniProtKB-KW"/>
</dbReference>
<evidence type="ECO:0000256" key="1">
    <source>
        <dbReference type="ARBA" id="ARBA00004417"/>
    </source>
</evidence>
<dbReference type="Proteomes" id="UP000254764">
    <property type="component" value="Unassembled WGS sequence"/>
</dbReference>
<feature type="domain" description="ABC transporter" evidence="8">
    <location>
        <begin position="4"/>
        <end position="240"/>
    </location>
</feature>
<dbReference type="GO" id="GO:0016887">
    <property type="term" value="F:ATP hydrolysis activity"/>
    <property type="evidence" value="ECO:0007669"/>
    <property type="project" value="InterPro"/>
</dbReference>
<dbReference type="RefSeq" id="WP_115672260.1">
    <property type="nucleotide sequence ID" value="NZ_UEYP01000018.1"/>
</dbReference>
<evidence type="ECO:0000256" key="2">
    <source>
        <dbReference type="ARBA" id="ARBA00005417"/>
    </source>
</evidence>
<reference evidence="10" key="1">
    <citation type="submission" date="2018-07" db="EMBL/GenBank/DDBJ databases">
        <authorList>
            <person name="Peiro R."/>
            <person name="Begona"/>
            <person name="Cbmso G."/>
            <person name="Lopez M."/>
            <person name="Gonzalez S."/>
        </authorList>
    </citation>
    <scope>NUCLEOTIDE SEQUENCE [LARGE SCALE GENOMIC DNA]</scope>
</reference>
<dbReference type="GO" id="GO:0015408">
    <property type="term" value="F:ABC-type ferric iron transporter activity"/>
    <property type="evidence" value="ECO:0007669"/>
    <property type="project" value="InterPro"/>
</dbReference>
<dbReference type="InterPro" id="IPR012340">
    <property type="entry name" value="NA-bd_OB-fold"/>
</dbReference>
<keyword evidence="4" id="KW-1003">Cell membrane</keyword>
<dbReference type="InterPro" id="IPR003439">
    <property type="entry name" value="ABC_transporter-like_ATP-bd"/>
</dbReference>
<dbReference type="PROSITE" id="PS50893">
    <property type="entry name" value="ABC_TRANSPORTER_2"/>
    <property type="match status" value="1"/>
</dbReference>
<dbReference type="AlphaFoldDB" id="A0A376AB90"/>
<dbReference type="GO" id="GO:0055052">
    <property type="term" value="C:ATP-binding cassette (ABC) transporter complex, substrate-binding subunit-containing"/>
    <property type="evidence" value="ECO:0007669"/>
    <property type="project" value="TreeGrafter"/>
</dbReference>
<comment type="subcellular location">
    <subcellularLocation>
        <location evidence="1">Cell inner membrane</location>
        <topology evidence="1">Peripheral membrane protein</topology>
    </subcellularLocation>
</comment>
<dbReference type="PANTHER" id="PTHR43875:SF14">
    <property type="entry name" value="ABC TRANSPORTER ATP-BINDING PROTEIN"/>
    <property type="match status" value="1"/>
</dbReference>
<evidence type="ECO:0000256" key="6">
    <source>
        <dbReference type="ARBA" id="ARBA00022840"/>
    </source>
</evidence>
<dbReference type="InterPro" id="IPR008995">
    <property type="entry name" value="Mo/tungstate-bd_C_term_dom"/>
</dbReference>
<dbReference type="STRING" id="1336235.GCA_000518785_04527"/>
<dbReference type="CDD" id="cd03259">
    <property type="entry name" value="ABC_Carb_Solutes_like"/>
    <property type="match status" value="1"/>
</dbReference>
<dbReference type="SUPFAM" id="SSF50331">
    <property type="entry name" value="MOP-like"/>
    <property type="match status" value="1"/>
</dbReference>
<proteinExistence type="inferred from homology"/>
<dbReference type="SMART" id="SM00382">
    <property type="entry name" value="AAA"/>
    <property type="match status" value="1"/>
</dbReference>
<dbReference type="Gene3D" id="3.40.50.300">
    <property type="entry name" value="P-loop containing nucleotide triphosphate hydrolases"/>
    <property type="match status" value="1"/>
</dbReference>
<comment type="similarity">
    <text evidence="2">Belongs to the ABC transporter superfamily.</text>
</comment>
<name>A0A376AB90_9HYPH</name>
<dbReference type="Gene3D" id="2.40.50.100">
    <property type="match status" value="1"/>
</dbReference>
<dbReference type="InterPro" id="IPR015853">
    <property type="entry name" value="ABC_transpr_FbpC"/>
</dbReference>
<dbReference type="InterPro" id="IPR047641">
    <property type="entry name" value="ABC_transpr_MalK/UgpC-like"/>
</dbReference>
<keyword evidence="3" id="KW-0813">Transport</keyword>
<gene>
    <name evidence="9" type="ORF">RHIZ70_829</name>
</gene>
<dbReference type="Pfam" id="PF08402">
    <property type="entry name" value="TOBE_2"/>
    <property type="match status" value="1"/>
</dbReference>
<dbReference type="PANTHER" id="PTHR43875">
    <property type="entry name" value="MALTODEXTRIN IMPORT ATP-BINDING PROTEIN MSMX"/>
    <property type="match status" value="1"/>
</dbReference>
<evidence type="ECO:0000259" key="8">
    <source>
        <dbReference type="PROSITE" id="PS50893"/>
    </source>
</evidence>
<dbReference type="Pfam" id="PF00005">
    <property type="entry name" value="ABC_tran"/>
    <property type="match status" value="1"/>
</dbReference>
<protein>
    <recommendedName>
        <fullName evidence="8">ABC transporter domain-containing protein</fullName>
    </recommendedName>
</protein>
<dbReference type="InterPro" id="IPR003593">
    <property type="entry name" value="AAA+_ATPase"/>
</dbReference>
<evidence type="ECO:0000313" key="10">
    <source>
        <dbReference type="Proteomes" id="UP000254764"/>
    </source>
</evidence>
<organism evidence="9 10">
    <name type="scientific">Ciceribacter selenitireducens ATCC BAA-1503</name>
    <dbReference type="NCBI Taxonomy" id="1336235"/>
    <lineage>
        <taxon>Bacteria</taxon>
        <taxon>Pseudomonadati</taxon>
        <taxon>Pseudomonadota</taxon>
        <taxon>Alphaproteobacteria</taxon>
        <taxon>Hyphomicrobiales</taxon>
        <taxon>Rhizobiaceae</taxon>
        <taxon>Ciceribacter</taxon>
    </lineage>
</organism>
<sequence length="358" mass="39114">MAKIELRGLAHAYNTVDGTPNYALHPLDLTWEDGGTYALLGPSGCGKSTMLNIVSGLLTPSEGRVLINGVDMTSVGAVKRNIAQVFQFPVVYPSKTVFENLAFPLRCRNKPKADIDRRVNEVAGLLNLDGLLQKSARKLTPDLKQLISLGRGLVRDDVAVILMDEPLTVIDPQLKFSLRRKLRDISARHGHTLVYVTHDQNEAMTLAEQVVVMDHGRVVQMGSPQALFEEPVHRHVGYFIGSPAMNFLEGAVDRGTVSVFGRDVGTLRSAEGRSLSQVVVGIRPEFVTLADGPEAGTLPATITDVQDMGCFAIVSADLGNSTIVKLRTPDRVPAIGAPTYLVFERDKVRFYKDNWLVS</sequence>
<dbReference type="EMBL" id="UEYP01000018">
    <property type="protein sequence ID" value="SSC65121.1"/>
    <property type="molecule type" value="Genomic_DNA"/>
</dbReference>
<dbReference type="InterPro" id="IPR027417">
    <property type="entry name" value="P-loop_NTPase"/>
</dbReference>
<keyword evidence="10" id="KW-1185">Reference proteome</keyword>
<evidence type="ECO:0000313" key="9">
    <source>
        <dbReference type="EMBL" id="SSC65121.1"/>
    </source>
</evidence>
<dbReference type="OrthoDB" id="9802264at2"/>
<dbReference type="FunFam" id="3.40.50.300:FF:000042">
    <property type="entry name" value="Maltose/maltodextrin ABC transporter, ATP-binding protein"/>
    <property type="match status" value="1"/>
</dbReference>
<evidence type="ECO:0000256" key="4">
    <source>
        <dbReference type="ARBA" id="ARBA00022475"/>
    </source>
</evidence>
<dbReference type="SUPFAM" id="SSF52540">
    <property type="entry name" value="P-loop containing nucleoside triphosphate hydrolases"/>
    <property type="match status" value="1"/>
</dbReference>
<keyword evidence="7" id="KW-0472">Membrane</keyword>
<evidence type="ECO:0000256" key="3">
    <source>
        <dbReference type="ARBA" id="ARBA00022448"/>
    </source>
</evidence>
<dbReference type="InterPro" id="IPR013611">
    <property type="entry name" value="Transp-assoc_OB_typ2"/>
</dbReference>
<keyword evidence="6" id="KW-0067">ATP-binding</keyword>
<evidence type="ECO:0000256" key="5">
    <source>
        <dbReference type="ARBA" id="ARBA00022741"/>
    </source>
</evidence>
<evidence type="ECO:0000256" key="7">
    <source>
        <dbReference type="ARBA" id="ARBA00023136"/>
    </source>
</evidence>
<keyword evidence="5" id="KW-0547">Nucleotide-binding</keyword>
<accession>A0A376AB90</accession>